<dbReference type="AlphaFoldDB" id="A0A0K0M742"/>
<keyword evidence="3 8" id="KW-0808">Transferase</keyword>
<reference evidence="14" key="1">
    <citation type="submission" date="2014-04" db="EMBL/GenBank/DDBJ databases">
        <title>The genes involved in the male and female cone development in Pinus tabuliformis.</title>
        <authorList>
            <person name="Niu S."/>
            <person name="Li W."/>
            <person name="Chen X."/>
        </authorList>
    </citation>
    <scope>NUCLEOTIDE SEQUENCE</scope>
</reference>
<feature type="domain" description="RDRP C-terminal head" evidence="13">
    <location>
        <begin position="1017"/>
        <end position="1166"/>
    </location>
</feature>
<evidence type="ECO:0000256" key="1">
    <source>
        <dbReference type="ARBA" id="ARBA00005762"/>
    </source>
</evidence>
<keyword evidence="4 8" id="KW-0548">Nucleotidyltransferase</keyword>
<dbReference type="GO" id="GO:0031380">
    <property type="term" value="C:nuclear RNA-directed RNA polymerase complex"/>
    <property type="evidence" value="ECO:0007669"/>
    <property type="project" value="TreeGrafter"/>
</dbReference>
<evidence type="ECO:0000256" key="4">
    <source>
        <dbReference type="ARBA" id="ARBA00022695"/>
    </source>
</evidence>
<accession>A0A0K0M742</accession>
<dbReference type="Pfam" id="PF24572">
    <property type="entry name" value="RBD_RDR6"/>
    <property type="match status" value="1"/>
</dbReference>
<dbReference type="EMBL" id="KJ711102">
    <property type="protein sequence ID" value="AJP06347.1"/>
    <property type="molecule type" value="mRNA"/>
</dbReference>
<evidence type="ECO:0000256" key="6">
    <source>
        <dbReference type="ARBA" id="ARBA00023158"/>
    </source>
</evidence>
<feature type="domain" description="RNA-dependent RNA polymerase 6-like RNA-binding" evidence="10">
    <location>
        <begin position="4"/>
        <end position="105"/>
    </location>
</feature>
<dbReference type="Pfam" id="PF05183">
    <property type="entry name" value="RdRP"/>
    <property type="match status" value="1"/>
</dbReference>
<comment type="function">
    <text evidence="8">Probably involved in the RNA silencing pathway and required for the generation of small interfering RNAs (siRNAs).</text>
</comment>
<sequence length="1189" mass="135746">MEPTQISLGGFGEGVSAKELTEFLENNVGVVCRCRLKTSWTPPFTYPNFTNSINDNYNYFVKNSGISKVPPHAFVQFAAPSAVKVAVTLSDRGRLIFRGHPLKVKVGAETSSRLHRRRTTPPFRFSPVQLEVGSLLNLNEFSVAWRAPTSGVDFHVDPFDRRCRIFLVRDQLFGNDTLIKCDFKIEFLVRDIRNVRIVHEKGTIVMLLQLWVPPWIYYRTADDDIYVGVPFALLDDEDPWIRTLDFTPNNALGRCLAYKIVLSLRMGYTMEKAMDYFRQNRLLDEKSPSRNLKVNQEPDVYVSRRVFFFTLPHRPRIHFETMFLLNALVHKGIVNYHRITPEFYNMLKPSVTPAKLSILALRHMLAYTNPVFDAFGRFKAVLSWISKNLKLLKNPKIAEETIEVRRLVITPTKAYCLPPEVELSNRVLRHFKKFADRFLRVTFMDDNMQAMSSIVLTVPIAPIVKEVSSGSTAYRTAIFKRVKQILHKGFQLCGRYYLFLAFSANQLRDRSAWFFASGEDITVQQIKKWMGNFPKYNVAKHAARMGQCFSSTYCTVEVPSKQVEDLPDIKRKGYDFSDGIGKITPVLAREVAQMLQLNFNPPSAFQIRYGGYKGVVATWAAESGCKFKLSLRPSMKKFESEHTMLEIITWTRFLPCFLNKQIITLLSSLLVPDSAFQNLQYSMVEKLSQMLENVEVAFDVLTTSCTGDLQNTAAIMLSAGFTSQSEPHLKDMLSCIRAVQLEELLTKCRIFVPQGRWLMGCLDEIGELEYGQCFIKVSGPPLEGCFLKHGSSSGERKTSSTIVRGKVVVAKNPCLHPGDVRILEAVDAPSLHHLVDCLVFPQNGHRPHPNEASGSDLDDDIYFVSWDSSLVPPSGESWEPMDYNAGEVKGSKEPVKNEDIIDFFVRHMVNDSLGVICNAHVVHADKSDYGALDENCLKLAELAAMAVDFPKTGKVAVMPQDLKPKLYPDFMDKEDLISYKSEKILGVLYRRIKDMFGEEVEKWKSGADFENIFEALPYDNDLEAVGFEEYIKEAWNYKCLYDQQLRALLGQFNVKKEGEVVTGHISSLSKHNSRRQGEIKERLQHAYRALRKEFRLIFEGKKDCDNFEPCKHSEYKSKASAWYHVTYYPTWVKKARELTEPDGYFSAPLLSFPWISVDYLCQIKLQKIWPDVDYSSTDGFLTNFLVGKA</sequence>
<feature type="domain" description="RNA-dependent RNA polymerase 6-like second" evidence="11">
    <location>
        <begin position="124"/>
        <end position="281"/>
    </location>
</feature>
<evidence type="ECO:0000313" key="14">
    <source>
        <dbReference type="EMBL" id="AJP06347.1"/>
    </source>
</evidence>
<dbReference type="InterPro" id="IPR058752">
    <property type="entry name" value="RDRP_C_head"/>
</dbReference>
<dbReference type="PANTHER" id="PTHR23079">
    <property type="entry name" value="RNA-DEPENDENT RNA POLYMERASE"/>
    <property type="match status" value="1"/>
</dbReference>
<dbReference type="GO" id="GO:0003968">
    <property type="term" value="F:RNA-directed RNA polymerase activity"/>
    <property type="evidence" value="ECO:0007669"/>
    <property type="project" value="UniProtKB-KW"/>
</dbReference>
<dbReference type="InterPro" id="IPR057297">
    <property type="entry name" value="RDR6-like_2nd"/>
</dbReference>
<evidence type="ECO:0000256" key="7">
    <source>
        <dbReference type="ARBA" id="ARBA00048744"/>
    </source>
</evidence>
<organism evidence="14">
    <name type="scientific">Pinus tabuliformis</name>
    <name type="common">Chinese red pine</name>
    <name type="synonym">Pinus leucosperma</name>
    <dbReference type="NCBI Taxonomy" id="88731"/>
    <lineage>
        <taxon>Eukaryota</taxon>
        <taxon>Viridiplantae</taxon>
        <taxon>Streptophyta</taxon>
        <taxon>Embryophyta</taxon>
        <taxon>Tracheophyta</taxon>
        <taxon>Spermatophyta</taxon>
        <taxon>Pinopsida</taxon>
        <taxon>Pinidae</taxon>
        <taxon>Conifers I</taxon>
        <taxon>Pinales</taxon>
        <taxon>Pinaceae</taxon>
        <taxon>Pinus</taxon>
        <taxon>Pinus subgen. Pinus</taxon>
    </lineage>
</organism>
<dbReference type="EC" id="2.7.7.48" evidence="8"/>
<feature type="domain" description="RDRP core" evidence="9">
    <location>
        <begin position="409"/>
        <end position="992"/>
    </location>
</feature>
<dbReference type="InterPro" id="IPR007855">
    <property type="entry name" value="RDRP"/>
</dbReference>
<evidence type="ECO:0000259" key="13">
    <source>
        <dbReference type="Pfam" id="PF26253"/>
    </source>
</evidence>
<dbReference type="GO" id="GO:0030422">
    <property type="term" value="P:siRNA processing"/>
    <property type="evidence" value="ECO:0007669"/>
    <property type="project" value="TreeGrafter"/>
</dbReference>
<evidence type="ECO:0000256" key="3">
    <source>
        <dbReference type="ARBA" id="ARBA00022679"/>
    </source>
</evidence>
<evidence type="ECO:0000259" key="10">
    <source>
        <dbReference type="Pfam" id="PF24572"/>
    </source>
</evidence>
<dbReference type="Pfam" id="PF24577">
    <property type="entry name" value="RDR6_2nd"/>
    <property type="match status" value="1"/>
</dbReference>
<dbReference type="Pfam" id="PF26253">
    <property type="entry name" value="RdRP_head"/>
    <property type="match status" value="1"/>
</dbReference>
<dbReference type="InterPro" id="IPR057298">
    <property type="entry name" value="RDR6-like_RBD"/>
</dbReference>
<evidence type="ECO:0000259" key="9">
    <source>
        <dbReference type="Pfam" id="PF05183"/>
    </source>
</evidence>
<proteinExistence type="evidence at transcript level"/>
<evidence type="ECO:0000256" key="2">
    <source>
        <dbReference type="ARBA" id="ARBA00022484"/>
    </source>
</evidence>
<name>A0A0K0M742_PINTB</name>
<dbReference type="Pfam" id="PF26252">
    <property type="entry name" value="RdRP_helical"/>
    <property type="match status" value="1"/>
</dbReference>
<dbReference type="InterPro" id="IPR057596">
    <property type="entry name" value="RDRP_core"/>
</dbReference>
<keyword evidence="2 8" id="KW-0696">RNA-directed RNA polymerase</keyword>
<comment type="catalytic activity">
    <reaction evidence="7 8">
        <text>RNA(n) + a ribonucleoside 5'-triphosphate = RNA(n+1) + diphosphate</text>
        <dbReference type="Rhea" id="RHEA:21248"/>
        <dbReference type="Rhea" id="RHEA-COMP:14527"/>
        <dbReference type="Rhea" id="RHEA-COMP:17342"/>
        <dbReference type="ChEBI" id="CHEBI:33019"/>
        <dbReference type="ChEBI" id="CHEBI:61557"/>
        <dbReference type="ChEBI" id="CHEBI:140395"/>
        <dbReference type="EC" id="2.7.7.48"/>
    </reaction>
</comment>
<keyword evidence="6 8" id="KW-0943">RNA-mediated gene silencing</keyword>
<comment type="similarity">
    <text evidence="1 8">Belongs to the RdRP family.</text>
</comment>
<evidence type="ECO:0000256" key="5">
    <source>
        <dbReference type="ARBA" id="ARBA00022884"/>
    </source>
</evidence>
<dbReference type="PANTHER" id="PTHR23079:SF18">
    <property type="entry name" value="RNA-DEPENDENT RNA POLYMERASE 6"/>
    <property type="match status" value="1"/>
</dbReference>
<dbReference type="GO" id="GO:0003723">
    <property type="term" value="F:RNA binding"/>
    <property type="evidence" value="ECO:0007669"/>
    <property type="project" value="UniProtKB-KW"/>
</dbReference>
<keyword evidence="5 8" id="KW-0694">RNA-binding</keyword>
<feature type="domain" description="RDRP helical" evidence="12">
    <location>
        <begin position="308"/>
        <end position="392"/>
    </location>
</feature>
<evidence type="ECO:0000259" key="12">
    <source>
        <dbReference type="Pfam" id="PF26252"/>
    </source>
</evidence>
<dbReference type="InterPro" id="IPR058751">
    <property type="entry name" value="RDRP_helical"/>
</dbReference>
<evidence type="ECO:0000259" key="11">
    <source>
        <dbReference type="Pfam" id="PF24577"/>
    </source>
</evidence>
<evidence type="ECO:0000256" key="8">
    <source>
        <dbReference type="RuleBase" id="RU363098"/>
    </source>
</evidence>
<protein>
    <recommendedName>
        <fullName evidence="8">RNA-dependent RNA polymerase</fullName>
        <ecNumber evidence="8">2.7.7.48</ecNumber>
    </recommendedName>
</protein>